<feature type="non-terminal residue" evidence="1">
    <location>
        <position position="96"/>
    </location>
</feature>
<evidence type="ECO:0000313" key="2">
    <source>
        <dbReference type="Proteomes" id="UP000789920"/>
    </source>
</evidence>
<organism evidence="1 2">
    <name type="scientific">Racocetra persica</name>
    <dbReference type="NCBI Taxonomy" id="160502"/>
    <lineage>
        <taxon>Eukaryota</taxon>
        <taxon>Fungi</taxon>
        <taxon>Fungi incertae sedis</taxon>
        <taxon>Mucoromycota</taxon>
        <taxon>Glomeromycotina</taxon>
        <taxon>Glomeromycetes</taxon>
        <taxon>Diversisporales</taxon>
        <taxon>Gigasporaceae</taxon>
        <taxon>Racocetra</taxon>
    </lineage>
</organism>
<name>A0ACA9SJE6_9GLOM</name>
<protein>
    <submittedName>
        <fullName evidence="1">100_t:CDS:1</fullName>
    </submittedName>
</protein>
<keyword evidence="2" id="KW-1185">Reference proteome</keyword>
<sequence>EEYISASKSSNEDPNRVFLKDITIMTNNDKSKDPKKEKDQEKEVGYGIILQNYLLIMDPKAKQVDKALVEFIITNSQPFYLLKNLGFVKYLMALGP</sequence>
<feature type="non-terminal residue" evidence="1">
    <location>
        <position position="1"/>
    </location>
</feature>
<dbReference type="Proteomes" id="UP000789920">
    <property type="component" value="Unassembled WGS sequence"/>
</dbReference>
<dbReference type="EMBL" id="CAJVQC010126010">
    <property type="protein sequence ID" value="CAG8840185.1"/>
    <property type="molecule type" value="Genomic_DNA"/>
</dbReference>
<reference evidence="1" key="1">
    <citation type="submission" date="2021-06" db="EMBL/GenBank/DDBJ databases">
        <authorList>
            <person name="Kallberg Y."/>
            <person name="Tangrot J."/>
            <person name="Rosling A."/>
        </authorList>
    </citation>
    <scope>NUCLEOTIDE SEQUENCE</scope>
    <source>
        <strain evidence="1">MA461A</strain>
    </source>
</reference>
<accession>A0ACA9SJE6</accession>
<evidence type="ECO:0000313" key="1">
    <source>
        <dbReference type="EMBL" id="CAG8840185.1"/>
    </source>
</evidence>
<gene>
    <name evidence="1" type="ORF">RPERSI_LOCUS31336</name>
</gene>
<comment type="caution">
    <text evidence="1">The sequence shown here is derived from an EMBL/GenBank/DDBJ whole genome shotgun (WGS) entry which is preliminary data.</text>
</comment>
<proteinExistence type="predicted"/>